<dbReference type="Pfam" id="PF04324">
    <property type="entry name" value="Fer2_BFD"/>
    <property type="match status" value="1"/>
</dbReference>
<feature type="domain" description="BFD-like [2Fe-2S]-binding" evidence="1">
    <location>
        <begin position="3"/>
        <end position="51"/>
    </location>
</feature>
<proteinExistence type="predicted"/>
<reference evidence="3" key="1">
    <citation type="journal article" date="2019" name="Int. J. Syst. Evol. Microbiol.">
        <title>The Global Catalogue of Microorganisms (GCM) 10K type strain sequencing project: providing services to taxonomists for standard genome sequencing and annotation.</title>
        <authorList>
            <consortium name="The Broad Institute Genomics Platform"/>
            <consortium name="The Broad Institute Genome Sequencing Center for Infectious Disease"/>
            <person name="Wu L."/>
            <person name="Ma J."/>
        </authorList>
    </citation>
    <scope>NUCLEOTIDE SEQUENCE [LARGE SCALE GENOMIC DNA]</scope>
    <source>
        <strain evidence="3">KCTC 42984</strain>
    </source>
</reference>
<evidence type="ECO:0000313" key="3">
    <source>
        <dbReference type="Proteomes" id="UP001595604"/>
    </source>
</evidence>
<name>A0ABV7INN9_9SPHN</name>
<dbReference type="InterPro" id="IPR007419">
    <property type="entry name" value="BFD-like_2Fe2S-bd_dom"/>
</dbReference>
<dbReference type="Gene3D" id="1.10.10.1100">
    <property type="entry name" value="BFD-like [2Fe-2S]-binding domain"/>
    <property type="match status" value="1"/>
</dbReference>
<evidence type="ECO:0000313" key="2">
    <source>
        <dbReference type="EMBL" id="MFC3173859.1"/>
    </source>
</evidence>
<dbReference type="RefSeq" id="WP_379509243.1">
    <property type="nucleotide sequence ID" value="NZ_JBHRTQ010000007.1"/>
</dbReference>
<sequence length="65" mass="7044">MFICICNAIRDYELRDAALRCDGDAEAVYALLGKVPQCRQCLEEAEELIAEERALAGVAGELLAG</sequence>
<dbReference type="Proteomes" id="UP001595604">
    <property type="component" value="Unassembled WGS sequence"/>
</dbReference>
<organism evidence="2 3">
    <name type="scientific">Novosphingobium bradum</name>
    <dbReference type="NCBI Taxonomy" id="1737444"/>
    <lineage>
        <taxon>Bacteria</taxon>
        <taxon>Pseudomonadati</taxon>
        <taxon>Pseudomonadota</taxon>
        <taxon>Alphaproteobacteria</taxon>
        <taxon>Sphingomonadales</taxon>
        <taxon>Sphingomonadaceae</taxon>
        <taxon>Novosphingobium</taxon>
    </lineage>
</organism>
<protein>
    <submittedName>
        <fullName evidence="2">Bacterioferritin-associated ferredoxin</fullName>
    </submittedName>
</protein>
<dbReference type="EMBL" id="JBHRTQ010000007">
    <property type="protein sequence ID" value="MFC3173859.1"/>
    <property type="molecule type" value="Genomic_DNA"/>
</dbReference>
<accession>A0ABV7INN9</accession>
<keyword evidence="3" id="KW-1185">Reference proteome</keyword>
<evidence type="ECO:0000259" key="1">
    <source>
        <dbReference type="Pfam" id="PF04324"/>
    </source>
</evidence>
<gene>
    <name evidence="2" type="ORF">ACFOD9_06305</name>
</gene>
<dbReference type="InterPro" id="IPR041854">
    <property type="entry name" value="BFD-like_2Fe2S-bd_dom_sf"/>
</dbReference>
<comment type="caution">
    <text evidence="2">The sequence shown here is derived from an EMBL/GenBank/DDBJ whole genome shotgun (WGS) entry which is preliminary data.</text>
</comment>